<dbReference type="Pfam" id="PF00395">
    <property type="entry name" value="SLH"/>
    <property type="match status" value="3"/>
</dbReference>
<protein>
    <submittedName>
        <fullName evidence="5">Peptidase m28</fullName>
    </submittedName>
</protein>
<dbReference type="Gene3D" id="2.60.120.260">
    <property type="entry name" value="Galactose-binding domain-like"/>
    <property type="match status" value="1"/>
</dbReference>
<feature type="compositionally biased region" description="Polar residues" evidence="1">
    <location>
        <begin position="1112"/>
        <end position="1123"/>
    </location>
</feature>
<dbReference type="InterPro" id="IPR008979">
    <property type="entry name" value="Galactose-bd-like_sf"/>
</dbReference>
<dbReference type="PATRIC" id="fig|159743.3.peg.1409"/>
<gene>
    <name evidence="5" type="ORF">QD47_06480</name>
</gene>
<comment type="caution">
    <text evidence="5">The sequence shown here is derived from an EMBL/GenBank/DDBJ whole genome shotgun (WGS) entry which is preliminary data.</text>
</comment>
<feature type="region of interest" description="Disordered" evidence="1">
    <location>
        <begin position="1103"/>
        <end position="1123"/>
    </location>
</feature>
<dbReference type="InterPro" id="IPR032179">
    <property type="entry name" value="Cry22Aa_Ig-like"/>
</dbReference>
<dbReference type="EMBL" id="JTHP01000008">
    <property type="protein sequence ID" value="KJD46434.1"/>
    <property type="molecule type" value="Genomic_DNA"/>
</dbReference>
<dbReference type="PANTHER" id="PTHR43308">
    <property type="entry name" value="OUTER MEMBRANE PROTEIN ALPHA-RELATED"/>
    <property type="match status" value="1"/>
</dbReference>
<dbReference type="InterPro" id="IPR051465">
    <property type="entry name" value="Cell_Envelope_Struct_Comp"/>
</dbReference>
<dbReference type="InterPro" id="IPR046780">
    <property type="entry name" value="aBig_2"/>
</dbReference>
<dbReference type="SMART" id="SM00231">
    <property type="entry name" value="FA58C"/>
    <property type="match status" value="1"/>
</dbReference>
<feature type="domain" description="SLH" evidence="4">
    <location>
        <begin position="1124"/>
        <end position="1187"/>
    </location>
</feature>
<dbReference type="InterPro" id="IPR013783">
    <property type="entry name" value="Ig-like_fold"/>
</dbReference>
<evidence type="ECO:0000256" key="1">
    <source>
        <dbReference type="SAM" id="MobiDB-lite"/>
    </source>
</evidence>
<dbReference type="OrthoDB" id="504962at2"/>
<dbReference type="SUPFAM" id="SSF49265">
    <property type="entry name" value="Fibronectin type III"/>
    <property type="match status" value="1"/>
</dbReference>
<evidence type="ECO:0000313" key="5">
    <source>
        <dbReference type="EMBL" id="KJD46434.1"/>
    </source>
</evidence>
<sequence>MLKDNNFTRNKIKPYRLLIPLLPIIGGAVLLIGTNEARAAGMENVVLNKPVTSSGYSQPYEPARAVDGSYEPTSRWYQASNGEKWIQVNLGDWYIVDRYGVAGMGIINGWQDQRDPYSFRLQTSSDGANWVTSDTVQNNADAHFSRSISPVTARYLRLYIDQGNARNNQWASVMEFEAYGERLPVPQAPGHFTGTKNGNTVELSWDAVPYATSYKVIRNGVTLLYTGPLTQFTDSSSLPPGAALYSLQAVNVKGESAPVEVTVNILTDADYVAQAKAALAPGFASGDSAATVSQRLTLPLTGLNDTTVSWSSDTPDVITNEGAVTRPRYDSGDRKVKLTATITKGTASDTQTFDVTVLKVAAQNTLDQAADSLSLGDLSAVKENLSLPLSGYGGVQIEWSSANPLVIAPDGTLSRPSYIDGDTDVTLTAVLHLEGLTKTKNFTAHVLSLPMNDIEAVNAAYKALDVPVTTVTRDIYLPKEGLNGVQVSWTSNHPEFLDHNGQVTFPSYVQGDQTITLEAVLTRGGVELRKTFSLLVPALPVSADEAVNLAANTLKLEYPQGIKDSITLPDAGAFDTRIDWSSDQPDVLSSTGQVNRPRFIDGDVNVQLKATISKGSASVQRSFMITVLKALPNTPYVRLNGNNPIILEAGSSFTDPGASVLDSVYGNVLVPDLSGIGNVDTNVPGVYVLNYAYNDNSGWSAEPAERRINVLPRAIEAAAGNDATASVIVTGAWPGARLELYNAQQELIAEGTASGEGKYIFTPVPEGISYYVLQIVNGMESAPSRLVYAQGLTAQRVADSISSLTTPAANDTLLKLPAVPEGFRLILSSSSQPDIIRTDGAIFPAATKTTVAVILEVTKVSDGSHALTQQIEVTVPAKVIVDTGNSNKKDRDEDYNNSLIQLQPGFSEQGKAIIIYTPSVAFLDGQITQARMEGKAYADIQLEQEKDTSRVVLPYSSLNKWDKVGAAVISQYGTLMLSSDALTRMFSGQQDVALSFQRADAQRTQQIRDWAGQQSSLKLIGTAVEIKANVTGSTSHIVLPLDAESIRELQGKEPQFSILVIHDNGEHEILKGTAVRDSKGNLSAVGFDTTRFSTFAIAVSTDTKSSSDNTNVQDGTTNSADSQGAATVWSDIQGHWAAKSLQSLADKGWLQGYKDGKMRPERAVSRAEFVSILTRALGTNGDESIPASFTDMKGHWAASAVDAAHRKGWIEGLNAQTFGPDESLTREQAMVIFSHAMADKASATSTVTLQSYKDEQQIASWASTAFKAAVSSGWISGYPDGTLQPKAAISRGEMAELLERIFK</sequence>
<reference evidence="5 6" key="1">
    <citation type="submission" date="2014-11" db="EMBL/GenBank/DDBJ databases">
        <title>Draft Genome Sequences of Paenibacillus polymyxa NRRL B-30509 and Paenibacillus terrae NRRL B-30644, Strains from a Poultry Environment that Produce Tridecaptin A and Paenicidins.</title>
        <authorList>
            <person name="van Belkum M.J."/>
            <person name="Lohans C.T."/>
            <person name="Vederas J.C."/>
        </authorList>
    </citation>
    <scope>NUCLEOTIDE SEQUENCE [LARGE SCALE GENOMIC DNA]</scope>
    <source>
        <strain evidence="5 6">NRRL B-30644</strain>
    </source>
</reference>
<dbReference type="Gene3D" id="2.60.40.10">
    <property type="entry name" value="Immunoglobulins"/>
    <property type="match status" value="2"/>
</dbReference>
<feature type="domain" description="F5/8 type C" evidence="2">
    <location>
        <begin position="34"/>
        <end position="181"/>
    </location>
</feature>
<proteinExistence type="predicted"/>
<feature type="domain" description="SLH" evidence="4">
    <location>
        <begin position="1188"/>
        <end position="1247"/>
    </location>
</feature>
<evidence type="ECO:0000313" key="6">
    <source>
        <dbReference type="Proteomes" id="UP000032534"/>
    </source>
</evidence>
<dbReference type="InterPro" id="IPR000421">
    <property type="entry name" value="FA58C"/>
</dbReference>
<name>A0A0D7X5C6_9BACL</name>
<dbReference type="InterPro" id="IPR036116">
    <property type="entry name" value="FN3_sf"/>
</dbReference>
<evidence type="ECO:0000259" key="3">
    <source>
        <dbReference type="PROSITE" id="PS50853"/>
    </source>
</evidence>
<dbReference type="InterPro" id="IPR001119">
    <property type="entry name" value="SLH_dom"/>
</dbReference>
<dbReference type="PROSITE" id="PS50022">
    <property type="entry name" value="FA58C_3"/>
    <property type="match status" value="1"/>
</dbReference>
<dbReference type="RefSeq" id="WP_044645352.1">
    <property type="nucleotide sequence ID" value="NZ_JTHP01000008.1"/>
</dbReference>
<dbReference type="InterPro" id="IPR003961">
    <property type="entry name" value="FN3_dom"/>
</dbReference>
<feature type="domain" description="Fibronectin type-III" evidence="3">
    <location>
        <begin position="185"/>
        <end position="270"/>
    </location>
</feature>
<dbReference type="Pfam" id="PF16403">
    <property type="entry name" value="Bact_surface_Ig-like"/>
    <property type="match status" value="1"/>
</dbReference>
<dbReference type="SUPFAM" id="SSF49785">
    <property type="entry name" value="Galactose-binding domain-like"/>
    <property type="match status" value="1"/>
</dbReference>
<keyword evidence="6" id="KW-1185">Reference proteome</keyword>
<organism evidence="5 6">
    <name type="scientific">Paenibacillus terrae</name>
    <dbReference type="NCBI Taxonomy" id="159743"/>
    <lineage>
        <taxon>Bacteria</taxon>
        <taxon>Bacillati</taxon>
        <taxon>Bacillota</taxon>
        <taxon>Bacilli</taxon>
        <taxon>Bacillales</taxon>
        <taxon>Paenibacillaceae</taxon>
        <taxon>Paenibacillus</taxon>
    </lineage>
</organism>
<evidence type="ECO:0000259" key="4">
    <source>
        <dbReference type="PROSITE" id="PS51272"/>
    </source>
</evidence>
<evidence type="ECO:0000259" key="2">
    <source>
        <dbReference type="PROSITE" id="PS50022"/>
    </source>
</evidence>
<dbReference type="PROSITE" id="PS51272">
    <property type="entry name" value="SLH"/>
    <property type="match status" value="3"/>
</dbReference>
<dbReference type="Pfam" id="PF20578">
    <property type="entry name" value="aBig_2"/>
    <property type="match status" value="4"/>
</dbReference>
<dbReference type="PANTHER" id="PTHR43308:SF5">
    <property type="entry name" value="S-LAYER PROTEIN _ PEPTIDOGLYCAN ENDO-BETA-N-ACETYLGLUCOSAMINIDASE"/>
    <property type="match status" value="1"/>
</dbReference>
<dbReference type="Pfam" id="PF00754">
    <property type="entry name" value="F5_F8_type_C"/>
    <property type="match status" value="1"/>
</dbReference>
<dbReference type="PROSITE" id="PS50853">
    <property type="entry name" value="FN3"/>
    <property type="match status" value="1"/>
</dbReference>
<accession>A0A0D7X5C6</accession>
<feature type="domain" description="SLH" evidence="4">
    <location>
        <begin position="1249"/>
        <end position="1303"/>
    </location>
</feature>
<dbReference type="Proteomes" id="UP000032534">
    <property type="component" value="Unassembled WGS sequence"/>
</dbReference>